<evidence type="ECO:0000256" key="8">
    <source>
        <dbReference type="ARBA" id="ARBA00022975"/>
    </source>
</evidence>
<evidence type="ECO:0000256" key="2">
    <source>
        <dbReference type="ARBA" id="ARBA00004725"/>
    </source>
</evidence>
<keyword evidence="6 10" id="KW-0285">Flavoprotein</keyword>
<comment type="subunit">
    <text evidence="4">Heterotetramer of 2 PyrK and 2 PyrD type B subunits.</text>
</comment>
<comment type="cofactor">
    <cofactor evidence="10">
        <name>FMN</name>
        <dbReference type="ChEBI" id="CHEBI:58210"/>
    </cofactor>
    <text evidence="10">Binds 1 FMN per subunit.</text>
</comment>
<comment type="catalytic activity">
    <reaction evidence="10">
        <text>(S)-dihydroorotate + A = orotate + AH2</text>
        <dbReference type="Rhea" id="RHEA:18073"/>
        <dbReference type="ChEBI" id="CHEBI:13193"/>
        <dbReference type="ChEBI" id="CHEBI:17499"/>
        <dbReference type="ChEBI" id="CHEBI:30839"/>
        <dbReference type="ChEBI" id="CHEBI:30864"/>
    </reaction>
</comment>
<evidence type="ECO:0000256" key="3">
    <source>
        <dbReference type="ARBA" id="ARBA00008008"/>
    </source>
</evidence>
<evidence type="ECO:0000313" key="12">
    <source>
        <dbReference type="EMBL" id="CAD6490706.1"/>
    </source>
</evidence>
<dbReference type="NCBIfam" id="NF005574">
    <property type="entry name" value="PRK07259.1"/>
    <property type="match status" value="1"/>
</dbReference>
<dbReference type="UniPathway" id="UPA00070"/>
<dbReference type="PIRSF" id="PIRSF000164">
    <property type="entry name" value="DHO_oxidase"/>
    <property type="match status" value="1"/>
</dbReference>
<comment type="subcellular location">
    <subcellularLocation>
        <location evidence="1 10">Cytoplasm</location>
    </subcellularLocation>
</comment>
<dbReference type="PANTHER" id="PTHR48109:SF1">
    <property type="entry name" value="DIHYDROOROTATE DEHYDROGENASE (FUMARATE)"/>
    <property type="match status" value="1"/>
</dbReference>
<dbReference type="GO" id="GO:0006207">
    <property type="term" value="P:'de novo' pyrimidine nucleobase biosynthetic process"/>
    <property type="evidence" value="ECO:0007669"/>
    <property type="project" value="InterPro"/>
</dbReference>
<dbReference type="InterPro" id="IPR049622">
    <property type="entry name" value="Dihydroorotate_DH_I"/>
</dbReference>
<comment type="similarity">
    <text evidence="3 10">Belongs to the dihydroorotate dehydrogenase family. Type 1 subfamily.</text>
</comment>
<proteinExistence type="inferred from homology"/>
<dbReference type="SUPFAM" id="SSF51395">
    <property type="entry name" value="FMN-linked oxidoreductases"/>
    <property type="match status" value="1"/>
</dbReference>
<feature type="domain" description="Dihydroorotate dehydrogenase catalytic" evidence="11">
    <location>
        <begin position="5"/>
        <end position="287"/>
    </location>
</feature>
<feature type="binding site" evidence="10">
    <location>
        <begin position="243"/>
        <end position="244"/>
    </location>
    <ligand>
        <name>FMN</name>
        <dbReference type="ChEBI" id="CHEBI:58210"/>
    </ligand>
</feature>
<evidence type="ECO:0000259" key="11">
    <source>
        <dbReference type="Pfam" id="PF01180"/>
    </source>
</evidence>
<reference evidence="12" key="1">
    <citation type="submission" date="2020-10" db="EMBL/GenBank/DDBJ databases">
        <authorList>
            <person name="Hahn C.J."/>
            <person name="Laso-Perez R."/>
            <person name="Vulcano F."/>
            <person name="Vaziourakis K.-M."/>
            <person name="Stokke R."/>
            <person name="Steen I.H."/>
            <person name="Teske A."/>
            <person name="Boetius A."/>
            <person name="Liebeke M."/>
            <person name="Amann R."/>
            <person name="Knittel K."/>
        </authorList>
    </citation>
    <scope>NUCLEOTIDE SEQUENCE</scope>
    <source>
        <strain evidence="12">Gfbio:e3339647-f889-4370-9287-4fb5cb688e4c:AG392M11_GoMArc1</strain>
    </source>
</reference>
<dbReference type="Gene3D" id="3.20.20.70">
    <property type="entry name" value="Aldolase class I"/>
    <property type="match status" value="1"/>
</dbReference>
<protein>
    <recommendedName>
        <fullName evidence="10">Dihydroorotate dehydrogenase</fullName>
        <shortName evidence="10">DHOD</shortName>
        <shortName evidence="10">DHODase</shortName>
        <shortName evidence="10">DHOdehase</shortName>
        <ecNumber evidence="10">1.3.-.-</ecNumber>
    </recommendedName>
</protein>
<dbReference type="CDD" id="cd04740">
    <property type="entry name" value="DHOD_1B_like"/>
    <property type="match status" value="1"/>
</dbReference>
<feature type="binding site" evidence="10">
    <location>
        <begin position="265"/>
        <end position="266"/>
    </location>
    <ligand>
        <name>FMN</name>
        <dbReference type="ChEBI" id="CHEBI:58210"/>
    </ligand>
</feature>
<evidence type="ECO:0000256" key="7">
    <source>
        <dbReference type="ARBA" id="ARBA00022643"/>
    </source>
</evidence>
<keyword evidence="8 10" id="KW-0665">Pyrimidine biosynthesis</keyword>
<sequence length="305" mass="32131">MITIKSDFLGMKLSNPLILASGIMGISVGSMKKIADNGAGAVTIKSISKKERLGHNNPTMFSFGDVFMNAVGYSNPGMVEAKKEFSDIDKIGVPVIGSVIGTEADDFVAVIEELKDIKFDAIEIPLSCPHTPGFGVLAGQGTPEATYRITKAVRKATRLPIIIKLSANAPDLTGVAKAAEKAGADAINMGNTHGPGMRIDIDSGKPILDFKVGGISGPAITPVTVRCVYDIYESIKIPIIGTGGITTGRDAIEMMMAGASALGVGTGIYYRGFDVFKKIASEMKDWMKKKGHLSLKEIIGVAHEG</sequence>
<keyword evidence="7 10" id="KW-0288">FMN</keyword>
<comment type="function">
    <text evidence="10">Catalyzes the conversion of dihydroorotate to orotate.</text>
</comment>
<dbReference type="EC" id="1.3.-.-" evidence="10"/>
<keyword evidence="5 10" id="KW-0963">Cytoplasm</keyword>
<evidence type="ECO:0000256" key="10">
    <source>
        <dbReference type="HAMAP-Rule" id="MF_00224"/>
    </source>
</evidence>
<feature type="binding site" evidence="10">
    <location>
        <begin position="191"/>
        <end position="192"/>
    </location>
    <ligand>
        <name>substrate</name>
    </ligand>
</feature>
<feature type="binding site" evidence="10">
    <location>
        <begin position="45"/>
        <end position="46"/>
    </location>
    <ligand>
        <name>FMN</name>
        <dbReference type="ChEBI" id="CHEBI:58210"/>
    </ligand>
</feature>
<comment type="pathway">
    <text evidence="2 10">Pyrimidine metabolism; UMP biosynthesis via de novo pathway.</text>
</comment>
<accession>A0A811T0J0</accession>
<dbReference type="InterPro" id="IPR033888">
    <property type="entry name" value="DHOD_1B"/>
</dbReference>
<feature type="binding site" evidence="10">
    <location>
        <position position="45"/>
    </location>
    <ligand>
        <name>substrate</name>
    </ligand>
</feature>
<comment type="caution">
    <text evidence="10">Lacks conserved residue(s) required for the propagation of feature annotation.</text>
</comment>
<dbReference type="InterPro" id="IPR024920">
    <property type="entry name" value="Dihydroorotate_DH_1"/>
</dbReference>
<dbReference type="NCBIfam" id="TIGR01037">
    <property type="entry name" value="pyrD_sub1_fam"/>
    <property type="match status" value="1"/>
</dbReference>
<dbReference type="EMBL" id="CAJHIQ010000001">
    <property type="protein sequence ID" value="CAD6490706.1"/>
    <property type="molecule type" value="Genomic_DNA"/>
</dbReference>
<dbReference type="GO" id="GO:0005737">
    <property type="term" value="C:cytoplasm"/>
    <property type="evidence" value="ECO:0007669"/>
    <property type="project" value="UniProtKB-SubCell"/>
</dbReference>
<dbReference type="InterPro" id="IPR001295">
    <property type="entry name" value="Dihydroorotate_DH_CS"/>
</dbReference>
<organism evidence="12 13">
    <name type="scientific">Candidatus Argoarchaeum ethanivorans</name>
    <dbReference type="NCBI Taxonomy" id="2608793"/>
    <lineage>
        <taxon>Archaea</taxon>
        <taxon>Methanobacteriati</taxon>
        <taxon>Methanobacteriota</taxon>
        <taxon>Stenosarchaea group</taxon>
        <taxon>Methanomicrobia</taxon>
        <taxon>Methanosarcinales</taxon>
        <taxon>Methanosarcinales incertae sedis</taxon>
        <taxon>GOM Arc I cluster</taxon>
        <taxon>Candidatus Argoarchaeum</taxon>
    </lineage>
</organism>
<keyword evidence="9 10" id="KW-0560">Oxidoreductase</keyword>
<dbReference type="PANTHER" id="PTHR48109">
    <property type="entry name" value="DIHYDROOROTATE DEHYDROGENASE (QUINONE), MITOCHONDRIAL-RELATED"/>
    <property type="match status" value="1"/>
</dbReference>
<evidence type="ECO:0000313" key="13">
    <source>
        <dbReference type="Proteomes" id="UP000639006"/>
    </source>
</evidence>
<gene>
    <name evidence="10 12" type="primary">pyrD</name>
    <name evidence="12" type="ORF">DIAAKJNI_00003</name>
</gene>
<dbReference type="Pfam" id="PF01180">
    <property type="entry name" value="DHO_dh"/>
    <property type="match status" value="1"/>
</dbReference>
<feature type="binding site" evidence="10">
    <location>
        <position position="164"/>
    </location>
    <ligand>
        <name>FMN</name>
        <dbReference type="ChEBI" id="CHEBI:58210"/>
    </ligand>
</feature>
<feature type="binding site" evidence="10">
    <location>
        <position position="21"/>
    </location>
    <ligand>
        <name>FMN</name>
        <dbReference type="ChEBI" id="CHEBI:58210"/>
    </ligand>
</feature>
<dbReference type="PROSITE" id="PS00911">
    <property type="entry name" value="DHODEHASE_1"/>
    <property type="match status" value="1"/>
</dbReference>
<dbReference type="GO" id="GO:0044205">
    <property type="term" value="P:'de novo' UMP biosynthetic process"/>
    <property type="evidence" value="ECO:0007669"/>
    <property type="project" value="UniProtKB-UniRule"/>
</dbReference>
<dbReference type="Proteomes" id="UP000639006">
    <property type="component" value="Unassembled WGS sequence"/>
</dbReference>
<dbReference type="FunFam" id="3.20.20.70:FF:000027">
    <property type="entry name" value="Dihydropyrimidine dehydrogenase [NADP(+)]"/>
    <property type="match status" value="1"/>
</dbReference>
<evidence type="ECO:0000256" key="9">
    <source>
        <dbReference type="ARBA" id="ARBA00023002"/>
    </source>
</evidence>
<comment type="caution">
    <text evidence="12">The sequence shown here is derived from an EMBL/GenBank/DDBJ whole genome shotgun (WGS) entry which is preliminary data.</text>
</comment>
<dbReference type="InterPro" id="IPR050074">
    <property type="entry name" value="DHO_dehydrogenase"/>
</dbReference>
<evidence type="ECO:0000256" key="6">
    <source>
        <dbReference type="ARBA" id="ARBA00022630"/>
    </source>
</evidence>
<dbReference type="InterPro" id="IPR012135">
    <property type="entry name" value="Dihydroorotate_DH_1_2"/>
</dbReference>
<evidence type="ECO:0000256" key="4">
    <source>
        <dbReference type="ARBA" id="ARBA00011669"/>
    </source>
</evidence>
<dbReference type="GO" id="GO:0004152">
    <property type="term" value="F:dihydroorotate dehydrogenase activity"/>
    <property type="evidence" value="ECO:0007669"/>
    <property type="project" value="UniProtKB-UniRule"/>
</dbReference>
<dbReference type="AlphaFoldDB" id="A0A811T0J0"/>
<dbReference type="HAMAP" id="MF_00224">
    <property type="entry name" value="DHO_dh_type1"/>
    <property type="match status" value="1"/>
</dbReference>
<name>A0A811T0J0_9EURY</name>
<evidence type="ECO:0000256" key="1">
    <source>
        <dbReference type="ARBA" id="ARBA00004496"/>
    </source>
</evidence>
<dbReference type="InterPro" id="IPR005720">
    <property type="entry name" value="Dihydroorotate_DH_cat"/>
</dbReference>
<feature type="binding site" evidence="10">
    <location>
        <position position="217"/>
    </location>
    <ligand>
        <name>FMN</name>
        <dbReference type="ChEBI" id="CHEBI:58210"/>
    </ligand>
</feature>
<evidence type="ECO:0000256" key="5">
    <source>
        <dbReference type="ARBA" id="ARBA00022490"/>
    </source>
</evidence>
<feature type="active site" description="Nucleophile" evidence="10">
    <location>
        <position position="128"/>
    </location>
</feature>
<dbReference type="InterPro" id="IPR013785">
    <property type="entry name" value="Aldolase_TIM"/>
</dbReference>
<dbReference type="PROSITE" id="PS00912">
    <property type="entry name" value="DHODEHASE_2"/>
    <property type="match status" value="1"/>
</dbReference>